<dbReference type="PROSITE" id="PS50103">
    <property type="entry name" value="ZF_C3H1"/>
    <property type="match status" value="1"/>
</dbReference>
<evidence type="ECO:0000259" key="10">
    <source>
        <dbReference type="PROSITE" id="PS50103"/>
    </source>
</evidence>
<feature type="zinc finger region" description="C3H1-type" evidence="9">
    <location>
        <begin position="1"/>
        <end position="25"/>
    </location>
</feature>
<evidence type="ECO:0000313" key="11">
    <source>
        <dbReference type="EMBL" id="CAG9764495.1"/>
    </source>
</evidence>
<dbReference type="Pfam" id="PF00642">
    <property type="entry name" value="zf-CCCH"/>
    <property type="match status" value="1"/>
</dbReference>
<dbReference type="OrthoDB" id="20729at2759"/>
<organism evidence="11 12">
    <name type="scientific">Ceutorhynchus assimilis</name>
    <name type="common">cabbage seed weevil</name>
    <dbReference type="NCBI Taxonomy" id="467358"/>
    <lineage>
        <taxon>Eukaryota</taxon>
        <taxon>Metazoa</taxon>
        <taxon>Ecdysozoa</taxon>
        <taxon>Arthropoda</taxon>
        <taxon>Hexapoda</taxon>
        <taxon>Insecta</taxon>
        <taxon>Pterygota</taxon>
        <taxon>Neoptera</taxon>
        <taxon>Endopterygota</taxon>
        <taxon>Coleoptera</taxon>
        <taxon>Polyphaga</taxon>
        <taxon>Cucujiformia</taxon>
        <taxon>Curculionidae</taxon>
        <taxon>Ceutorhynchinae</taxon>
        <taxon>Ceutorhynchus</taxon>
    </lineage>
</organism>
<dbReference type="Proteomes" id="UP001152799">
    <property type="component" value="Chromosome 2"/>
</dbReference>
<keyword evidence="12" id="KW-1185">Reference proteome</keyword>
<reference evidence="11" key="1">
    <citation type="submission" date="2022-01" db="EMBL/GenBank/DDBJ databases">
        <authorList>
            <person name="King R."/>
        </authorList>
    </citation>
    <scope>NUCLEOTIDE SEQUENCE</scope>
</reference>
<dbReference type="GO" id="GO:0008270">
    <property type="term" value="F:zinc ion binding"/>
    <property type="evidence" value="ECO:0007669"/>
    <property type="project" value="UniProtKB-KW"/>
</dbReference>
<name>A0A9N9MIP8_9CUCU</name>
<accession>A0A9N9MIP8</accession>
<protein>
    <recommendedName>
        <fullName evidence="7">Nucleoporin NUP42</fullName>
    </recommendedName>
    <alternativeName>
        <fullName evidence="8">Nucleoporin-like protein 2</fullName>
    </alternativeName>
</protein>
<evidence type="ECO:0000256" key="6">
    <source>
        <dbReference type="ARBA" id="ARBA00037262"/>
    </source>
</evidence>
<dbReference type="GO" id="GO:0031965">
    <property type="term" value="C:nuclear membrane"/>
    <property type="evidence" value="ECO:0007669"/>
    <property type="project" value="UniProtKB-SubCell"/>
</dbReference>
<dbReference type="EMBL" id="OU892278">
    <property type="protein sequence ID" value="CAG9764495.1"/>
    <property type="molecule type" value="Genomic_DNA"/>
</dbReference>
<keyword evidence="3 9" id="KW-0863">Zinc-finger</keyword>
<keyword evidence="2 9" id="KW-0479">Metal-binding</keyword>
<evidence type="ECO:0000256" key="2">
    <source>
        <dbReference type="ARBA" id="ARBA00022723"/>
    </source>
</evidence>
<evidence type="ECO:0000256" key="8">
    <source>
        <dbReference type="ARBA" id="ARBA00042384"/>
    </source>
</evidence>
<evidence type="ECO:0000313" key="12">
    <source>
        <dbReference type="Proteomes" id="UP001152799"/>
    </source>
</evidence>
<dbReference type="InterPro" id="IPR051767">
    <property type="entry name" value="Nucleoporin_NUP42"/>
</dbReference>
<evidence type="ECO:0000256" key="5">
    <source>
        <dbReference type="ARBA" id="ARBA00023242"/>
    </source>
</evidence>
<proteinExistence type="predicted"/>
<gene>
    <name evidence="11" type="ORF">CEUTPL_LOCUS5134</name>
</gene>
<dbReference type="Gene3D" id="4.10.1000.10">
    <property type="entry name" value="Zinc finger, CCCH-type"/>
    <property type="match status" value="1"/>
</dbReference>
<evidence type="ECO:0000256" key="4">
    <source>
        <dbReference type="ARBA" id="ARBA00022833"/>
    </source>
</evidence>
<dbReference type="SUPFAM" id="SSF90229">
    <property type="entry name" value="CCCH zinc finger"/>
    <property type="match status" value="1"/>
</dbReference>
<comment type="function">
    <text evidence="6">Required for the export of mRNAs containing poly(A) tails from the nucleus into the cytoplasm.</text>
</comment>
<dbReference type="InterPro" id="IPR036855">
    <property type="entry name" value="Znf_CCCH_sf"/>
</dbReference>
<evidence type="ECO:0000256" key="1">
    <source>
        <dbReference type="ARBA" id="ARBA00004335"/>
    </source>
</evidence>
<dbReference type="InterPro" id="IPR000571">
    <property type="entry name" value="Znf_CCCH"/>
</dbReference>
<evidence type="ECO:0000256" key="9">
    <source>
        <dbReference type="PROSITE-ProRule" id="PRU00723"/>
    </source>
</evidence>
<feature type="domain" description="C3H1-type" evidence="10">
    <location>
        <begin position="1"/>
        <end position="25"/>
    </location>
</feature>
<keyword evidence="4 9" id="KW-0862">Zinc</keyword>
<dbReference type="AlphaFoldDB" id="A0A9N9MIP8"/>
<dbReference type="PANTHER" id="PTHR46527">
    <property type="entry name" value="NUCLEOPORIN-LIKE PROTEIN 2"/>
    <property type="match status" value="1"/>
</dbReference>
<keyword evidence="5" id="KW-0539">Nucleus</keyword>
<dbReference type="PANTHER" id="PTHR46527:SF1">
    <property type="entry name" value="NUCLEOPORIN NUP42"/>
    <property type="match status" value="1"/>
</dbReference>
<evidence type="ECO:0000256" key="3">
    <source>
        <dbReference type="ARBA" id="ARBA00022771"/>
    </source>
</evidence>
<comment type="subcellular location">
    <subcellularLocation>
        <location evidence="1">Nucleus membrane</location>
        <topology evidence="1">Peripheral membrane protein</topology>
        <orientation evidence="1">Cytoplasmic side</orientation>
    </subcellularLocation>
</comment>
<evidence type="ECO:0000256" key="7">
    <source>
        <dbReference type="ARBA" id="ARBA00039886"/>
    </source>
</evidence>
<sequence length="430" mass="47594">MVVCKFFLQGTCKFGTHCHYDHQVPTNYSYSNFRDNTQPSTSILRQSNFGNANTTQNAKPATTPANVDINTLVKAVATDMLGAEKGGQWLMSSYAPFKEKPEFPGFEDQSFEEIRFGFYDAQKNGTMEQYKQQLQMLLQSAIAKVRALQNPTPEICNILQQIYNTPVPNKNLAQSTSNQQSSNIFATQNQSTFGQQQNTNIFATKNIFGVSETNQATNNVFGNTAPSATPNQNIFASSGFMGNQSSSNFGVPQTQNTNFGNQQPTNIFGSQQPASTNVFATPFGAPQQQQPNIFATAPQQPQTMFGAQPTSTPPSVFEHQKQQNIFAAQNQPLQNVQPNMFASQQQTQNVFAPNSIIQQNAAPPPDYSASIFGTANTNQGVFGAKQEFDETLYSKLEDLSEAERKWFESDNLDILNIPDKPPTYEMCFKV</sequence>